<dbReference type="PROSITE" id="PS00198">
    <property type="entry name" value="4FE4S_FER_1"/>
    <property type="match status" value="1"/>
</dbReference>
<keyword evidence="3" id="KW-0677">Repeat</keyword>
<evidence type="ECO:0000259" key="6">
    <source>
        <dbReference type="PROSITE" id="PS51379"/>
    </source>
</evidence>
<dbReference type="Gene3D" id="3.20.20.70">
    <property type="entry name" value="Aldolase class I"/>
    <property type="match status" value="1"/>
</dbReference>
<comment type="function">
    <text evidence="5">Involved in pyrimidine base degradation. Catalyzes the reduction of uracil and thymine.</text>
</comment>
<dbReference type="SUPFAM" id="SSF54862">
    <property type="entry name" value="4Fe-4S ferredoxins"/>
    <property type="match status" value="1"/>
</dbReference>
<accession>A0ABD2QML2</accession>
<keyword evidence="4 5" id="KW-0560">Oxidoreductase</keyword>
<comment type="cofactor">
    <cofactor evidence="5">
        <name>[4Fe-4S] cluster</name>
        <dbReference type="ChEBI" id="CHEBI:49883"/>
    </cofactor>
    <text evidence="5">Binds 4 [4Fe-4S] clusters. Contains approximately 16 iron atoms per subunit.</text>
</comment>
<dbReference type="Pfam" id="PF07992">
    <property type="entry name" value="Pyr_redox_2"/>
    <property type="match status" value="1"/>
</dbReference>
<feature type="non-terminal residue" evidence="7">
    <location>
        <position position="1"/>
    </location>
</feature>
<dbReference type="InterPro" id="IPR036188">
    <property type="entry name" value="FAD/NAD-bd_sf"/>
</dbReference>
<evidence type="ECO:0000256" key="5">
    <source>
        <dbReference type="RuleBase" id="RU364041"/>
    </source>
</evidence>
<evidence type="ECO:0000256" key="2">
    <source>
        <dbReference type="ARBA" id="ARBA00010804"/>
    </source>
</evidence>
<dbReference type="PANTHER" id="PTHR43073:SF2">
    <property type="entry name" value="DIHYDROPYRIMIDINE DEHYDROGENASE [NADP(+)]"/>
    <property type="match status" value="1"/>
</dbReference>
<dbReference type="InterPro" id="IPR017900">
    <property type="entry name" value="4Fe4S_Fe_S_CS"/>
</dbReference>
<dbReference type="PROSITE" id="PS51379">
    <property type="entry name" value="4FE4S_FER_2"/>
    <property type="match status" value="2"/>
</dbReference>
<dbReference type="Pfam" id="PF14697">
    <property type="entry name" value="Fer4_21"/>
    <property type="match status" value="1"/>
</dbReference>
<keyword evidence="5" id="KW-0004">4Fe-4S</keyword>
<comment type="caution">
    <text evidence="7">The sequence shown here is derived from an EMBL/GenBank/DDBJ whole genome shotgun (WGS) entry which is preliminary data.</text>
</comment>
<dbReference type="EMBL" id="JBJKFK010000030">
    <property type="protein sequence ID" value="KAL3320770.1"/>
    <property type="molecule type" value="Genomic_DNA"/>
</dbReference>
<evidence type="ECO:0000313" key="7">
    <source>
        <dbReference type="EMBL" id="KAL3320770.1"/>
    </source>
</evidence>
<dbReference type="CDD" id="cd02940">
    <property type="entry name" value="DHPD_FMN"/>
    <property type="match status" value="1"/>
</dbReference>
<dbReference type="InterPro" id="IPR005720">
    <property type="entry name" value="Dihydroorotate_DH_cat"/>
</dbReference>
<dbReference type="PANTHER" id="PTHR43073">
    <property type="entry name" value="DIHYDROPYRIMIDINE DEHYDROGENASE [NADP(+)]"/>
    <property type="match status" value="1"/>
</dbReference>
<dbReference type="AlphaFoldDB" id="A0ABD2QML2"/>
<dbReference type="FunFam" id="3.20.20.70:FF:000027">
    <property type="entry name" value="Dihydropyrimidine dehydrogenase [NADP(+)]"/>
    <property type="match status" value="1"/>
</dbReference>
<gene>
    <name evidence="7" type="ORF">Ciccas_000541</name>
</gene>
<keyword evidence="5" id="KW-0285">Flavoprotein</keyword>
<proteinExistence type="inferred from homology"/>
<keyword evidence="5" id="KW-0479">Metal-binding</keyword>
<dbReference type="SUPFAM" id="SSF51971">
    <property type="entry name" value="Nucleotide-binding domain"/>
    <property type="match status" value="1"/>
</dbReference>
<dbReference type="InterPro" id="IPR017896">
    <property type="entry name" value="4Fe4S_Fe-S-bd"/>
</dbReference>
<protein>
    <recommendedName>
        <fullName evidence="5">Dihydropyrimidine dehydrogenase [NADP(+)]</fullName>
        <shortName evidence="5">DHPDHase</shortName>
        <shortName evidence="5">DPD</shortName>
        <ecNumber evidence="5">1.3.1.2</ecNumber>
    </recommendedName>
    <alternativeName>
        <fullName evidence="5">Dihydrothymine dehydrogenase</fullName>
    </alternativeName>
    <alternativeName>
        <fullName evidence="5">Dihydrouracil dehydrogenase</fullName>
    </alternativeName>
</protein>
<dbReference type="Gene3D" id="3.30.70.20">
    <property type="match status" value="1"/>
</dbReference>
<keyword evidence="5" id="KW-0521">NADP</keyword>
<evidence type="ECO:0000313" key="8">
    <source>
        <dbReference type="Proteomes" id="UP001626550"/>
    </source>
</evidence>
<keyword evidence="5" id="KW-0288">FMN</keyword>
<comment type="catalytic activity">
    <reaction evidence="5">
        <text>5,6-dihydrouracil + NADP(+) = uracil + NADPH + H(+)</text>
        <dbReference type="Rhea" id="RHEA:18093"/>
        <dbReference type="ChEBI" id="CHEBI:15378"/>
        <dbReference type="ChEBI" id="CHEBI:15901"/>
        <dbReference type="ChEBI" id="CHEBI:17568"/>
        <dbReference type="ChEBI" id="CHEBI:57783"/>
        <dbReference type="ChEBI" id="CHEBI:58349"/>
        <dbReference type="EC" id="1.3.1.2"/>
    </reaction>
</comment>
<reference evidence="7 8" key="1">
    <citation type="submission" date="2024-11" db="EMBL/GenBank/DDBJ databases">
        <title>Adaptive evolution of stress response genes in parasites aligns with host niche diversity.</title>
        <authorList>
            <person name="Hahn C."/>
            <person name="Resl P."/>
        </authorList>
    </citation>
    <scope>NUCLEOTIDE SEQUENCE [LARGE SCALE GENOMIC DNA]</scope>
    <source>
        <strain evidence="7">EGGRZ-B1_66</strain>
        <tissue evidence="7">Body</tissue>
    </source>
</reference>
<dbReference type="GO" id="GO:0051539">
    <property type="term" value="F:4 iron, 4 sulfur cluster binding"/>
    <property type="evidence" value="ECO:0007669"/>
    <property type="project" value="UniProtKB-KW"/>
</dbReference>
<dbReference type="SUPFAM" id="SSF51395">
    <property type="entry name" value="FMN-linked oxidoreductases"/>
    <property type="match status" value="1"/>
</dbReference>
<comment type="cofactor">
    <cofactor evidence="5">
        <name>FAD</name>
        <dbReference type="ChEBI" id="CHEBI:57692"/>
    </cofactor>
</comment>
<comment type="cofactor">
    <cofactor evidence="5">
        <name>FMN</name>
        <dbReference type="ChEBI" id="CHEBI:58210"/>
    </cofactor>
</comment>
<comment type="pathway">
    <text evidence="1 5">Amino-acid biosynthesis; beta-alanine biosynthesis.</text>
</comment>
<feature type="domain" description="4Fe-4S ferredoxin-type" evidence="6">
    <location>
        <begin position="800"/>
        <end position="832"/>
    </location>
</feature>
<dbReference type="PRINTS" id="PR00419">
    <property type="entry name" value="ADXRDTASE"/>
</dbReference>
<keyword evidence="8" id="KW-1185">Reference proteome</keyword>
<dbReference type="Proteomes" id="UP001626550">
    <property type="component" value="Unassembled WGS sequence"/>
</dbReference>
<dbReference type="FunFam" id="3.50.50.60:FF:000061">
    <property type="entry name" value="Dihydropyrimidine dehydrogenase [NADP(+)]"/>
    <property type="match status" value="1"/>
</dbReference>
<keyword evidence="5" id="KW-0274">FAD</keyword>
<dbReference type="InterPro" id="IPR013785">
    <property type="entry name" value="Aldolase_TIM"/>
</dbReference>
<keyword evidence="5" id="KW-0411">Iron-sulfur</keyword>
<name>A0ABD2QML2_9PLAT</name>
<evidence type="ECO:0000256" key="4">
    <source>
        <dbReference type="ARBA" id="ARBA00023002"/>
    </source>
</evidence>
<feature type="domain" description="4Fe-4S ferredoxin-type" evidence="6">
    <location>
        <begin position="834"/>
        <end position="863"/>
    </location>
</feature>
<keyword evidence="5" id="KW-0408">Iron</keyword>
<organism evidence="7 8">
    <name type="scientific">Cichlidogyrus casuarinus</name>
    <dbReference type="NCBI Taxonomy" id="1844966"/>
    <lineage>
        <taxon>Eukaryota</taxon>
        <taxon>Metazoa</taxon>
        <taxon>Spiralia</taxon>
        <taxon>Lophotrochozoa</taxon>
        <taxon>Platyhelminthes</taxon>
        <taxon>Monogenea</taxon>
        <taxon>Monopisthocotylea</taxon>
        <taxon>Dactylogyridea</taxon>
        <taxon>Ancyrocephalidae</taxon>
        <taxon>Cichlidogyrus</taxon>
    </lineage>
</organism>
<dbReference type="InterPro" id="IPR023753">
    <property type="entry name" value="FAD/NAD-binding_dom"/>
</dbReference>
<evidence type="ECO:0000256" key="1">
    <source>
        <dbReference type="ARBA" id="ARBA00004668"/>
    </source>
</evidence>
<dbReference type="FunFam" id="3.30.70.20:FF:000023">
    <property type="entry name" value="Dihydropyrimidine dehydrogenase [NADP(+)]"/>
    <property type="match status" value="1"/>
</dbReference>
<sequence>IIDPRIAEETGKDPLYDSKIALIGCGPASISCGTYLARLGYRNIDIYERSSYEGGLSSSEIPQFRLPISVVDFEVNLMKDLGVKIHNGWTFTANEDEKNLTIAKLRKMGYKAMFLGFGMPDPRRAPVFEGLTQEQGYFTSKEFLPMVSEASKPNLTKKCSCKSPKLPDLVNKKVLVLGAGDTAFDCATSALRCGAKRVFIAFRKGFTTIQPVPEEMELAWEEKCEFLPFLEPHKVRTASSNGQSGSIIGLDMIATEQEDDGTWITDEEQIRKLKVNIIISAFGSVLQNNDILDAMKNEIKLDSRTNQPVVNCNTLASSAADVFCGGDLTGAAHTTVEATNDGKTAAWSIHSYIQGSKVDLKEPQLPLFMTPIDLVDVSVEMCGLRFPNPFGLASAPPTTSSAMIRRAFEAGWGFCVTKTFGLDKDLVLNVSPRIVRGPLGGHLYGPEQSSFLNIELISEKRASYWCKSIQELKRDFPDRILIASIMAAYNESDWIELTNMSIEAGADALELNLSCPHGMGERGMGLACGQDPEKVQNIAKWVKTTALKKTKELKLSKMVPVFPKLTPNVTDITVIAEAAIKGGADGVTATNTVSGLLNLNSNGVAWPAVGDVQHTTYGGLSGNTIRPIALKAVSSIANKFPGIPILATGGIDSAEAGLQFLNAGASVLQVCSAVQNQDFTVIEDYIIGLKAALYLKSQQKFRMWNFQSPPTEKTQKGKPVKIEIGCEFPDFGEYKKNSESKWNELCIKTEGAISTEDPYNIADLSLRGKVPDKLLDVKNVIGSALPRIVSYNSLKNDHQVVAIIDDRTCINCGKCYMACNDSGYQAITFHPQTHLPKVTKDCVGCTLCLSVCPVIDCITMVERTTPFVPYRGD</sequence>
<dbReference type="Pfam" id="PF01180">
    <property type="entry name" value="DHO_dh"/>
    <property type="match status" value="1"/>
</dbReference>
<dbReference type="EC" id="1.3.1.2" evidence="5"/>
<evidence type="ECO:0000256" key="3">
    <source>
        <dbReference type="ARBA" id="ARBA00022737"/>
    </source>
</evidence>
<dbReference type="GO" id="GO:0017113">
    <property type="term" value="F:dihydropyrimidine dehydrogenase (NADP+) activity"/>
    <property type="evidence" value="ECO:0007669"/>
    <property type="project" value="UniProtKB-EC"/>
</dbReference>
<comment type="similarity">
    <text evidence="2 5">Belongs to the dihydropyrimidine dehydrogenase family.</text>
</comment>
<dbReference type="Gene3D" id="3.50.50.60">
    <property type="entry name" value="FAD/NAD(P)-binding domain"/>
    <property type="match status" value="2"/>
</dbReference>